<dbReference type="InterPro" id="IPR013783">
    <property type="entry name" value="Ig-like_fold"/>
</dbReference>
<accession>A0A7X9RUX9</accession>
<comment type="caution">
    <text evidence="2">The sequence shown here is derived from an EMBL/GenBank/DDBJ whole genome shotgun (WGS) entry which is preliminary data.</text>
</comment>
<evidence type="ECO:0000256" key="1">
    <source>
        <dbReference type="SAM" id="SignalP"/>
    </source>
</evidence>
<organism evidence="2 3">
    <name type="scientific">Flammeovirga aprica JL-4</name>
    <dbReference type="NCBI Taxonomy" id="694437"/>
    <lineage>
        <taxon>Bacteria</taxon>
        <taxon>Pseudomonadati</taxon>
        <taxon>Bacteroidota</taxon>
        <taxon>Cytophagia</taxon>
        <taxon>Cytophagales</taxon>
        <taxon>Flammeovirgaceae</taxon>
        <taxon>Flammeovirga</taxon>
    </lineage>
</organism>
<feature type="signal peptide" evidence="1">
    <location>
        <begin position="1"/>
        <end position="23"/>
    </location>
</feature>
<evidence type="ECO:0000313" key="3">
    <source>
        <dbReference type="Proteomes" id="UP000576082"/>
    </source>
</evidence>
<keyword evidence="2" id="KW-0378">Hydrolase</keyword>
<dbReference type="InterPro" id="IPR019730">
    <property type="entry name" value="DUF2606"/>
</dbReference>
<dbReference type="AlphaFoldDB" id="A0A7X9RUX9"/>
<gene>
    <name evidence="2" type="ORF">HHU12_14510</name>
</gene>
<keyword evidence="2" id="KW-0645">Protease</keyword>
<sequence>MKTTNLLSIFLGIVLLSVASSFNVPTKTESPFALIGLQVTVLDEKGNVVKGADVVLYNNEDDAFDEVNGIKAKTKTNENGRVKFTKGLKEISYYVVATKGDMRSEDDLKSSKLKKNKMNKINVIVSKNHGMSIPKVSGGKKQ</sequence>
<reference evidence="2 3" key="1">
    <citation type="submission" date="2020-04" db="EMBL/GenBank/DDBJ databases">
        <title>Flammeovirga sp. SR4, a novel species isolated from seawater.</title>
        <authorList>
            <person name="Wang X."/>
        </authorList>
    </citation>
    <scope>NUCLEOTIDE SEQUENCE [LARGE SCALE GENOMIC DNA]</scope>
    <source>
        <strain evidence="2 3">ATCC 23126</strain>
    </source>
</reference>
<dbReference type="RefSeq" id="WP_169657470.1">
    <property type="nucleotide sequence ID" value="NZ_JABANE010000037.1"/>
</dbReference>
<dbReference type="Proteomes" id="UP000576082">
    <property type="component" value="Unassembled WGS sequence"/>
</dbReference>
<protein>
    <submittedName>
        <fullName evidence="2">Carboxypeptidase regulatory-like domain-containing protein</fullName>
    </submittedName>
</protein>
<name>A0A7X9RUX9_9BACT</name>
<keyword evidence="2" id="KW-0121">Carboxypeptidase</keyword>
<dbReference type="EMBL" id="JABANE010000037">
    <property type="protein sequence ID" value="NME69185.1"/>
    <property type="molecule type" value="Genomic_DNA"/>
</dbReference>
<proteinExistence type="predicted"/>
<keyword evidence="1" id="KW-0732">Signal</keyword>
<keyword evidence="3" id="KW-1185">Reference proteome</keyword>
<feature type="chain" id="PRO_5031213234" evidence="1">
    <location>
        <begin position="24"/>
        <end position="142"/>
    </location>
</feature>
<evidence type="ECO:0000313" key="2">
    <source>
        <dbReference type="EMBL" id="NME69185.1"/>
    </source>
</evidence>
<dbReference type="GO" id="GO:0004180">
    <property type="term" value="F:carboxypeptidase activity"/>
    <property type="evidence" value="ECO:0007669"/>
    <property type="project" value="UniProtKB-KW"/>
</dbReference>
<dbReference type="Pfam" id="PF10794">
    <property type="entry name" value="DUF2606"/>
    <property type="match status" value="1"/>
</dbReference>
<dbReference type="Gene3D" id="2.60.40.10">
    <property type="entry name" value="Immunoglobulins"/>
    <property type="match status" value="1"/>
</dbReference>